<gene>
    <name evidence="2" type="ORF">LDG_8570</name>
</gene>
<dbReference type="SFLD" id="SFLDG01129">
    <property type="entry name" value="C1.5:_HAD__Beta-PGM__Phosphata"/>
    <property type="match status" value="1"/>
</dbReference>
<dbReference type="SUPFAM" id="SSF56784">
    <property type="entry name" value="HAD-like"/>
    <property type="match status" value="1"/>
</dbReference>
<sequence length="244" mass="28222">MERRKITTLCFDLDGTLLEMHRIFSFPLLAITIYRFFPEISMLRFHGIFRQAVQKLLNNTTSVTNFNVFIDYLVDYSKSKNKVTIEGLVRQILNEDFPRLKCFFYPIPQNKEILLWAKKNSYRIILATNPVFPMSAIKTRLEAAGLHLNYFNGITHAENMTRTKPRVEYYQELVSKFQLTPHECLMIGNDPIKDLPAATVGMNTFLLSTPKNHDVIANLTDSRLNASGSYQDLINYLQNMDGPE</sequence>
<dbReference type="SFLD" id="SFLDS00003">
    <property type="entry name" value="Haloacid_Dehalogenase"/>
    <property type="match status" value="1"/>
</dbReference>
<accession>G9ETD9</accession>
<dbReference type="eggNOG" id="COG0637">
    <property type="taxonomic scope" value="Bacteria"/>
</dbReference>
<dbReference type="RefSeq" id="WP_006872443.1">
    <property type="nucleotide sequence ID" value="NZ_JH413847.1"/>
</dbReference>
<name>G9ETD9_9GAMM</name>
<keyword evidence="1 2" id="KW-0378">Hydrolase</keyword>
<organism evidence="2 3">
    <name type="scientific">Legionella drancourtii LLAP12</name>
    <dbReference type="NCBI Taxonomy" id="658187"/>
    <lineage>
        <taxon>Bacteria</taxon>
        <taxon>Pseudomonadati</taxon>
        <taxon>Pseudomonadota</taxon>
        <taxon>Gammaproteobacteria</taxon>
        <taxon>Legionellales</taxon>
        <taxon>Legionellaceae</taxon>
        <taxon>Legionella</taxon>
    </lineage>
</organism>
<keyword evidence="3" id="KW-1185">Reference proteome</keyword>
<dbReference type="EMBL" id="JH413847">
    <property type="protein sequence ID" value="EHL29606.1"/>
    <property type="molecule type" value="Genomic_DNA"/>
</dbReference>
<dbReference type="AlphaFoldDB" id="G9ETD9"/>
<dbReference type="Gene3D" id="1.10.150.520">
    <property type="match status" value="1"/>
</dbReference>
<dbReference type="OrthoDB" id="148966at2"/>
<evidence type="ECO:0000256" key="1">
    <source>
        <dbReference type="ARBA" id="ARBA00022801"/>
    </source>
</evidence>
<dbReference type="GO" id="GO:0016787">
    <property type="term" value="F:hydrolase activity"/>
    <property type="evidence" value="ECO:0007669"/>
    <property type="project" value="UniProtKB-KW"/>
</dbReference>
<dbReference type="Proteomes" id="UP000002770">
    <property type="component" value="Unassembled WGS sequence"/>
</dbReference>
<reference evidence="2 3" key="1">
    <citation type="journal article" date="2011" name="BMC Genomics">
        <title>Insight into cross-talk between intra-amoebal pathogens.</title>
        <authorList>
            <person name="Gimenez G."/>
            <person name="Bertelli C."/>
            <person name="Moliner C."/>
            <person name="Robert C."/>
            <person name="Raoult D."/>
            <person name="Fournier P.E."/>
            <person name="Greub G."/>
        </authorList>
    </citation>
    <scope>NUCLEOTIDE SEQUENCE [LARGE SCALE GENOMIC DNA]</scope>
    <source>
        <strain evidence="2 3">LLAP12</strain>
    </source>
</reference>
<dbReference type="STRING" id="658187.LDG_8570"/>
<dbReference type="InterPro" id="IPR051540">
    <property type="entry name" value="S-2-haloacid_dehalogenase"/>
</dbReference>
<dbReference type="PANTHER" id="PTHR43316:SF3">
    <property type="entry name" value="HALOACID DEHALOGENASE, TYPE II (AFU_ORTHOLOGUE AFUA_2G07750)-RELATED"/>
    <property type="match status" value="1"/>
</dbReference>
<dbReference type="InterPro" id="IPR036412">
    <property type="entry name" value="HAD-like_sf"/>
</dbReference>
<dbReference type="Pfam" id="PF00702">
    <property type="entry name" value="Hydrolase"/>
    <property type="match status" value="1"/>
</dbReference>
<dbReference type="HOGENOM" id="CLU_064956_1_0_6"/>
<dbReference type="InterPro" id="IPR023214">
    <property type="entry name" value="HAD_sf"/>
</dbReference>
<evidence type="ECO:0000313" key="3">
    <source>
        <dbReference type="Proteomes" id="UP000002770"/>
    </source>
</evidence>
<protein>
    <submittedName>
        <fullName evidence="2">Putative hydrolase</fullName>
    </submittedName>
</protein>
<dbReference type="Gene3D" id="3.40.50.1000">
    <property type="entry name" value="HAD superfamily/HAD-like"/>
    <property type="match status" value="1"/>
</dbReference>
<dbReference type="InParanoid" id="G9ETD9"/>
<evidence type="ECO:0000313" key="2">
    <source>
        <dbReference type="EMBL" id="EHL29606.1"/>
    </source>
</evidence>
<proteinExistence type="predicted"/>
<dbReference type="PANTHER" id="PTHR43316">
    <property type="entry name" value="HYDROLASE, HALOACID DELAHOGENASE-RELATED"/>
    <property type="match status" value="1"/>
</dbReference>